<proteinExistence type="predicted"/>
<dbReference type="InterPro" id="IPR036095">
    <property type="entry name" value="PTS_EIIB-like_sf"/>
</dbReference>
<evidence type="ECO:0000256" key="5">
    <source>
        <dbReference type="ARBA" id="ARBA00022683"/>
    </source>
</evidence>
<evidence type="ECO:0000313" key="10">
    <source>
        <dbReference type="Proteomes" id="UP000665020"/>
    </source>
</evidence>
<dbReference type="EMBL" id="CP046640">
    <property type="protein sequence ID" value="QTL99262.1"/>
    <property type="molecule type" value="Genomic_DNA"/>
</dbReference>
<reference evidence="9" key="1">
    <citation type="submission" date="2019-12" db="EMBL/GenBank/DDBJ databases">
        <authorList>
            <person name="zhang j."/>
            <person name="sun C.M."/>
        </authorList>
    </citation>
    <scope>NUCLEOTIDE SEQUENCE</scope>
    <source>
        <strain evidence="9">NS-1</strain>
    </source>
</reference>
<evidence type="ECO:0000256" key="7">
    <source>
        <dbReference type="PROSITE-ProRule" id="PRU00423"/>
    </source>
</evidence>
<evidence type="ECO:0000313" key="9">
    <source>
        <dbReference type="EMBL" id="QTL99262.1"/>
    </source>
</evidence>
<evidence type="ECO:0000256" key="2">
    <source>
        <dbReference type="ARBA" id="ARBA00022553"/>
    </source>
</evidence>
<organism evidence="9 10">
    <name type="scientific">Iocasia fonsfrigidae</name>
    <dbReference type="NCBI Taxonomy" id="2682810"/>
    <lineage>
        <taxon>Bacteria</taxon>
        <taxon>Bacillati</taxon>
        <taxon>Bacillota</taxon>
        <taxon>Clostridia</taxon>
        <taxon>Halanaerobiales</taxon>
        <taxon>Halanaerobiaceae</taxon>
        <taxon>Iocasia</taxon>
    </lineage>
</organism>
<keyword evidence="4" id="KW-0808">Transferase</keyword>
<dbReference type="GO" id="GO:0009401">
    <property type="term" value="P:phosphoenolpyruvate-dependent sugar phosphotransferase system"/>
    <property type="evidence" value="ECO:0007669"/>
    <property type="project" value="UniProtKB-KW"/>
</dbReference>
<keyword evidence="5" id="KW-0598">Phosphotransferase system</keyword>
<protein>
    <submittedName>
        <fullName evidence="9">PTS sugar transporter subunit IIB</fullName>
    </submittedName>
</protein>
<dbReference type="GO" id="GO:0008982">
    <property type="term" value="F:protein-N(PI)-phosphohistidine-sugar phosphotransferase activity"/>
    <property type="evidence" value="ECO:0007669"/>
    <property type="project" value="InterPro"/>
</dbReference>
<dbReference type="PANTHER" id="PTHR34581:SF2">
    <property type="entry name" value="PTS SYSTEM N,N'-DIACETYLCHITOBIOSE-SPECIFIC EIIB COMPONENT"/>
    <property type="match status" value="1"/>
</dbReference>
<dbReference type="AlphaFoldDB" id="A0A8A7KN39"/>
<feature type="modified residue" description="Phosphocysteine; by EIIA" evidence="7">
    <location>
        <position position="8"/>
    </location>
</feature>
<evidence type="ECO:0000256" key="3">
    <source>
        <dbReference type="ARBA" id="ARBA00022597"/>
    </source>
</evidence>
<gene>
    <name evidence="9" type="ORF">GM661_15530</name>
</gene>
<dbReference type="CDD" id="cd05564">
    <property type="entry name" value="PTS_IIB_chitobiose_lichenan"/>
    <property type="match status" value="1"/>
</dbReference>
<dbReference type="KEGG" id="ifn:GM661_15530"/>
<dbReference type="Proteomes" id="UP000665020">
    <property type="component" value="Chromosome"/>
</dbReference>
<dbReference type="InterPro" id="IPR013012">
    <property type="entry name" value="PTS_EIIB_3"/>
</dbReference>
<sequence>MKRITLICAAGMSTSLLVTKMNAAAEKSGILVKIRAIPESEILKYADDTDILLLGPQVGYTLTKIKTLYEPKGIKVAVINSVDYGMMNGEKVLKMALELK</sequence>
<keyword evidence="2" id="KW-0597">Phosphoprotein</keyword>
<dbReference type="Gene3D" id="3.40.50.2300">
    <property type="match status" value="1"/>
</dbReference>
<feature type="domain" description="PTS EIIB type-3" evidence="8">
    <location>
        <begin position="1"/>
        <end position="100"/>
    </location>
</feature>
<keyword evidence="10" id="KW-1185">Reference proteome</keyword>
<dbReference type="GO" id="GO:0016301">
    <property type="term" value="F:kinase activity"/>
    <property type="evidence" value="ECO:0007669"/>
    <property type="project" value="UniProtKB-KW"/>
</dbReference>
<dbReference type="SUPFAM" id="SSF52794">
    <property type="entry name" value="PTS system IIB component-like"/>
    <property type="match status" value="1"/>
</dbReference>
<evidence type="ECO:0000259" key="8">
    <source>
        <dbReference type="PROSITE" id="PS51100"/>
    </source>
</evidence>
<evidence type="ECO:0000256" key="4">
    <source>
        <dbReference type="ARBA" id="ARBA00022679"/>
    </source>
</evidence>
<keyword evidence="1" id="KW-0813">Transport</keyword>
<keyword evidence="3 9" id="KW-0762">Sugar transport</keyword>
<dbReference type="InterPro" id="IPR051819">
    <property type="entry name" value="PTS_sugar-specific_EIIB"/>
</dbReference>
<name>A0A8A7KN39_9FIRM</name>
<dbReference type="RefSeq" id="WP_230867658.1">
    <property type="nucleotide sequence ID" value="NZ_CP046640.1"/>
</dbReference>
<dbReference type="Pfam" id="PF02302">
    <property type="entry name" value="PTS_IIB"/>
    <property type="match status" value="1"/>
</dbReference>
<dbReference type="PROSITE" id="PS51100">
    <property type="entry name" value="PTS_EIIB_TYPE_3"/>
    <property type="match status" value="1"/>
</dbReference>
<evidence type="ECO:0000256" key="1">
    <source>
        <dbReference type="ARBA" id="ARBA00022448"/>
    </source>
</evidence>
<accession>A0A8A7KN39</accession>
<dbReference type="InterPro" id="IPR003501">
    <property type="entry name" value="PTS_EIIB_2/3"/>
</dbReference>
<keyword evidence="6" id="KW-0418">Kinase</keyword>
<dbReference type="PANTHER" id="PTHR34581">
    <property type="entry name" value="PTS SYSTEM N,N'-DIACETYLCHITOBIOSE-SPECIFIC EIIB COMPONENT"/>
    <property type="match status" value="1"/>
</dbReference>
<evidence type="ECO:0000256" key="6">
    <source>
        <dbReference type="ARBA" id="ARBA00022777"/>
    </source>
</evidence>